<protein>
    <submittedName>
        <fullName evidence="2">ATPase involved in DNA repair</fullName>
    </submittedName>
</protein>
<gene>
    <name evidence="2" type="ORF">MOC_1836</name>
</gene>
<dbReference type="Pfam" id="PF16289">
    <property type="entry name" value="PIN_12"/>
    <property type="match status" value="1"/>
</dbReference>
<sequence length="365" mass="42242">MNDKIKTSTRGVNSTDPKEFETHIVFLDTQVYRKFHFNPENKLLQILISLMVERKIDLYITDITLKEIERQISEIFIGVNQTFKRANKDLNYWLKRANLEENLVNTEELADTLPQRAFARFTEAFRFNIDGRVITAATINAAEIFANYFERRPPFEKHGSKEFPDAFVVQSLDNWCDQNNAQMNVVSADESFRKAADATENLITYENLDGLLQSFATLENRNLLKHAQKFLTTTIDYTDLKTKLEESLNDGVLVYWGDLTDGEANECKIVGEVEITDYSILSYGRHLSVLLNLKAELCVNVSYDDMSFATYDREDDKYYGVESENTDIDCSINVNCYVRFDDLTGKIEDFELLDTQVRVREDPDF</sequence>
<evidence type="ECO:0000259" key="1">
    <source>
        <dbReference type="Pfam" id="PF16289"/>
    </source>
</evidence>
<evidence type="ECO:0000313" key="3">
    <source>
        <dbReference type="Proteomes" id="UP000029492"/>
    </source>
</evidence>
<dbReference type="InterPro" id="IPR032557">
    <property type="entry name" value="DUF4935"/>
</dbReference>
<dbReference type="HOGENOM" id="CLU_758234_0_0_5"/>
<dbReference type="EMBL" id="CP003811">
    <property type="protein sequence ID" value="AIQ89591.1"/>
    <property type="molecule type" value="Genomic_DNA"/>
</dbReference>
<evidence type="ECO:0000313" key="2">
    <source>
        <dbReference type="EMBL" id="AIQ89591.1"/>
    </source>
</evidence>
<name>A0A089NNV1_9HYPH</name>
<dbReference type="STRING" id="693986.MOC_1836"/>
<dbReference type="RefSeq" id="WP_148311234.1">
    <property type="nucleotide sequence ID" value="NZ_CP003811.1"/>
</dbReference>
<dbReference type="Proteomes" id="UP000029492">
    <property type="component" value="Chromosome"/>
</dbReference>
<proteinExistence type="predicted"/>
<reference evidence="2 3" key="1">
    <citation type="journal article" date="2014" name="PLoS ONE">
        <title>Genome Information of Methylobacterium oryzae, a Plant-Probiotic Methylotroph in the Phyllosphere.</title>
        <authorList>
            <person name="Kwak M.J."/>
            <person name="Jeong H."/>
            <person name="Madhaiyan M."/>
            <person name="Lee Y."/>
            <person name="Sa T.M."/>
            <person name="Oh T.K."/>
            <person name="Kim J.F."/>
        </authorList>
    </citation>
    <scope>NUCLEOTIDE SEQUENCE [LARGE SCALE GENOMIC DNA]</scope>
    <source>
        <strain evidence="2 3">CBMB20</strain>
    </source>
</reference>
<keyword evidence="3" id="KW-1185">Reference proteome</keyword>
<organism evidence="2 3">
    <name type="scientific">Methylobacterium oryzae CBMB20</name>
    <dbReference type="NCBI Taxonomy" id="693986"/>
    <lineage>
        <taxon>Bacteria</taxon>
        <taxon>Pseudomonadati</taxon>
        <taxon>Pseudomonadota</taxon>
        <taxon>Alphaproteobacteria</taxon>
        <taxon>Hyphomicrobiales</taxon>
        <taxon>Methylobacteriaceae</taxon>
        <taxon>Methylobacterium</taxon>
    </lineage>
</organism>
<dbReference type="eggNOG" id="ENOG5030JM5">
    <property type="taxonomic scope" value="Bacteria"/>
</dbReference>
<feature type="domain" description="DUF4935" evidence="1">
    <location>
        <begin position="25"/>
        <end position="192"/>
    </location>
</feature>
<dbReference type="AlphaFoldDB" id="A0A089NNV1"/>
<accession>A0A089NNV1</accession>
<dbReference type="KEGG" id="mor:MOC_1836"/>